<dbReference type="PRINTS" id="PR00103">
    <property type="entry name" value="CAMPKINASE"/>
</dbReference>
<evidence type="ECO:0000256" key="2">
    <source>
        <dbReference type="ARBA" id="ARBA00004308"/>
    </source>
</evidence>
<dbReference type="PROSITE" id="PS00889">
    <property type="entry name" value="CNMP_BINDING_2"/>
    <property type="match status" value="2"/>
</dbReference>
<evidence type="ECO:0000256" key="4">
    <source>
        <dbReference type="ARBA" id="ARBA00012428"/>
    </source>
</evidence>
<dbReference type="AlphaFoldDB" id="A0A7S3LDX4"/>
<evidence type="ECO:0000256" key="9">
    <source>
        <dbReference type="ARBA" id="ARBA00022741"/>
    </source>
</evidence>
<dbReference type="EC" id="2.7.11.12" evidence="4"/>
<name>A0A7S3LDX4_9STRA</name>
<comment type="similarity">
    <text evidence="3">Belongs to the protein kinase superfamily. AGC Ser/Thr protein kinase family. cGMP subfamily.</text>
</comment>
<evidence type="ECO:0000256" key="16">
    <source>
        <dbReference type="PROSITE-ProRule" id="PRU10141"/>
    </source>
</evidence>
<evidence type="ECO:0000256" key="5">
    <source>
        <dbReference type="ARBA" id="ARBA00022527"/>
    </source>
</evidence>
<sequence>MADSTDEDEPFREPSGGFKNILSRWNKNAAEQEAHIANNPNHIAHKAFKKASVDPPARKMNPLRSSVPILSSTMEAASLEDPSPPPAKELRSSMFSTTTTAPLVAAAEEEDAAEKTEKSTTPAPAPPKGGGIKDRIGMFNKKTEPPFGRNASTLYRPKKQVPPEPEQEEPLKKVHPPSRRSPAIHQEAPIQTELEQEKEEPPEEKPQRSTSKQNWLKLKTVGLAARATIRLTLRKNRQEMPKNIYQKPLFAQPDFEPPKFHHSDDEIESINKALQKNFVFSDLGQKELIPFMEAFEKCTFKAGEVIITQGDKGDYFYIIYRGKVVFEVNGKKVGKAGKGNSFGELALLYTCPRAATVTAYKDATLFRVDQNTFRYILQNQTKKSLQEKLDLLRGIEFFSQLSNYDLEKLSKVMVPVVFSPGDYVVRKGEMGNEFYVIQEGEILIKDISVGSTTYADQRLGPGEYFGERSLTTSEPRAANAVASTYGVAFSIDGPTFQRKLGEISVLMKRAQDGRKLAGVPLLHSAGLSMKQFWAMAQSIKDISFQAGKTVCKKDELTTPALYFVREGRVEVQEKEKVKEILPGGYFGETLLSFAARNRLPSVPSPITVTCTAKTKLGELRLTKCRSIFDVELLAGRSSEAVSMGEIECECNEEDELVKRLASENQLTEEFKPPPRPKVKLEDLDKIKLLGAGTFGQVWMVSDKNTEEKTTYALKVQTKHDLVEEGQVESVIQERNIMSKVFHPFIVDFITSFQDEKFVYMVVHLIQGGELFSRVHDVENNADGIPEHQAKFYALCIADALAYLHRQNYVFRDLKSENVMIDSHGYPKLIDFGFAKYITEKTFTLCGTPGYLPPEIVMTRGHDWSADHWSFGVLIYDMLTGSNPFFYEGMDQMALFHAIVEEPYDEPKGASPEAKDMISKLLVKEPDHRLGSLSRGEEDILEHPWFAFLDLGKLRQRQTPAPWVPKVKDPLDSSCFDDWDHLVDKMVENIPDLEPNDAALFDKF</sequence>
<feature type="domain" description="Cyclic nucleotide-binding" evidence="19">
    <location>
        <begin position="279"/>
        <end position="394"/>
    </location>
</feature>
<feature type="domain" description="Cyclic nucleotide-binding" evidence="19">
    <location>
        <begin position="397"/>
        <end position="509"/>
    </location>
</feature>
<dbReference type="SUPFAM" id="SSF51206">
    <property type="entry name" value="cAMP-binding domain-like"/>
    <property type="match status" value="3"/>
</dbReference>
<keyword evidence="8" id="KW-0479">Metal-binding</keyword>
<keyword evidence="6" id="KW-0140">cGMP</keyword>
<dbReference type="InterPro" id="IPR018488">
    <property type="entry name" value="cNMP-bd_CS"/>
</dbReference>
<dbReference type="Pfam" id="PF00069">
    <property type="entry name" value="Pkinase"/>
    <property type="match status" value="1"/>
</dbReference>
<dbReference type="FunFam" id="2.60.120.10:FF:000068">
    <property type="entry name" value="cGMP-dependent protein kinase"/>
    <property type="match status" value="1"/>
</dbReference>
<accession>A0A7S3LDX4</accession>
<evidence type="ECO:0000259" key="20">
    <source>
        <dbReference type="PROSITE" id="PS51285"/>
    </source>
</evidence>
<evidence type="ECO:0000313" key="21">
    <source>
        <dbReference type="EMBL" id="CAE0420540.1"/>
    </source>
</evidence>
<dbReference type="GO" id="GO:0004692">
    <property type="term" value="F:cGMP-dependent protein kinase activity"/>
    <property type="evidence" value="ECO:0007669"/>
    <property type="project" value="UniProtKB-EC"/>
</dbReference>
<feature type="compositionally biased region" description="Basic and acidic residues" evidence="17">
    <location>
        <begin position="131"/>
        <end position="144"/>
    </location>
</feature>
<dbReference type="CDD" id="cd00038">
    <property type="entry name" value="CAP_ED"/>
    <property type="match status" value="3"/>
</dbReference>
<keyword evidence="10" id="KW-0418">Kinase</keyword>
<dbReference type="InterPro" id="IPR018490">
    <property type="entry name" value="cNMP-bd_dom_sf"/>
</dbReference>
<keyword evidence="9 16" id="KW-0547">Nucleotide-binding</keyword>
<keyword evidence="12" id="KW-0142">cGMP-binding</keyword>
<dbReference type="InterPro" id="IPR011009">
    <property type="entry name" value="Kinase-like_dom_sf"/>
</dbReference>
<dbReference type="GO" id="GO:0005524">
    <property type="term" value="F:ATP binding"/>
    <property type="evidence" value="ECO:0007669"/>
    <property type="project" value="UniProtKB-UniRule"/>
</dbReference>
<dbReference type="GO" id="GO:0046872">
    <property type="term" value="F:metal ion binding"/>
    <property type="evidence" value="ECO:0007669"/>
    <property type="project" value="UniProtKB-KW"/>
</dbReference>
<dbReference type="SMART" id="SM00100">
    <property type="entry name" value="cNMP"/>
    <property type="match status" value="3"/>
</dbReference>
<dbReference type="GO" id="GO:0005952">
    <property type="term" value="C:cAMP-dependent protein kinase complex"/>
    <property type="evidence" value="ECO:0007669"/>
    <property type="project" value="TreeGrafter"/>
</dbReference>
<evidence type="ECO:0000256" key="14">
    <source>
        <dbReference type="ARBA" id="ARBA00047298"/>
    </source>
</evidence>
<dbReference type="PANTHER" id="PTHR24353">
    <property type="entry name" value="CYCLIC NUCLEOTIDE-DEPENDENT PROTEIN KINASE"/>
    <property type="match status" value="1"/>
</dbReference>
<comment type="cofactor">
    <cofactor evidence="1">
        <name>Mg(2+)</name>
        <dbReference type="ChEBI" id="CHEBI:18420"/>
    </cofactor>
</comment>
<evidence type="ECO:0000256" key="1">
    <source>
        <dbReference type="ARBA" id="ARBA00001946"/>
    </source>
</evidence>
<evidence type="ECO:0000256" key="17">
    <source>
        <dbReference type="SAM" id="MobiDB-lite"/>
    </source>
</evidence>
<evidence type="ECO:0000256" key="12">
    <source>
        <dbReference type="ARBA" id="ARBA00022992"/>
    </source>
</evidence>
<dbReference type="InterPro" id="IPR014710">
    <property type="entry name" value="RmlC-like_jellyroll"/>
</dbReference>
<dbReference type="EMBL" id="HBIM01023348">
    <property type="protein sequence ID" value="CAE0420540.1"/>
    <property type="molecule type" value="Transcribed_RNA"/>
</dbReference>
<feature type="domain" description="Protein kinase" evidence="18">
    <location>
        <begin position="683"/>
        <end position="945"/>
    </location>
</feature>
<organism evidence="21">
    <name type="scientific">Amphora coffeiformis</name>
    <dbReference type="NCBI Taxonomy" id="265554"/>
    <lineage>
        <taxon>Eukaryota</taxon>
        <taxon>Sar</taxon>
        <taxon>Stramenopiles</taxon>
        <taxon>Ochrophyta</taxon>
        <taxon>Bacillariophyta</taxon>
        <taxon>Bacillariophyceae</taxon>
        <taxon>Bacillariophycidae</taxon>
        <taxon>Thalassiophysales</taxon>
        <taxon>Catenulaceae</taxon>
        <taxon>Amphora</taxon>
    </lineage>
</organism>
<evidence type="ECO:0000256" key="11">
    <source>
        <dbReference type="ARBA" id="ARBA00022840"/>
    </source>
</evidence>
<evidence type="ECO:0000256" key="15">
    <source>
        <dbReference type="ARBA" id="ARBA00047462"/>
    </source>
</evidence>
<dbReference type="PANTHER" id="PTHR24353:SF143">
    <property type="entry name" value="PROTEIN KINASE DOMAIN-CONTAINING PROTEIN"/>
    <property type="match status" value="1"/>
</dbReference>
<protein>
    <recommendedName>
        <fullName evidence="13">cGMP-dependent protein kinase</fullName>
        <ecNumber evidence="4">2.7.11.12</ecNumber>
    </recommendedName>
</protein>
<feature type="binding site" evidence="16">
    <location>
        <position position="714"/>
    </location>
    <ligand>
        <name>ATP</name>
        <dbReference type="ChEBI" id="CHEBI:30616"/>
    </ligand>
</feature>
<dbReference type="Gene3D" id="2.60.120.10">
    <property type="entry name" value="Jelly Rolls"/>
    <property type="match status" value="3"/>
</dbReference>
<comment type="subcellular location">
    <subcellularLocation>
        <location evidence="2">Endomembrane system</location>
    </subcellularLocation>
</comment>
<dbReference type="Pfam" id="PF00027">
    <property type="entry name" value="cNMP_binding"/>
    <property type="match status" value="2"/>
</dbReference>
<dbReference type="PROSITE" id="PS50042">
    <property type="entry name" value="CNMP_BINDING_3"/>
    <property type="match status" value="3"/>
</dbReference>
<dbReference type="SUPFAM" id="SSF56112">
    <property type="entry name" value="Protein kinase-like (PK-like)"/>
    <property type="match status" value="1"/>
</dbReference>
<evidence type="ECO:0000256" key="10">
    <source>
        <dbReference type="ARBA" id="ARBA00022777"/>
    </source>
</evidence>
<feature type="domain" description="Cyclic nucleotide-binding" evidence="19">
    <location>
        <begin position="561"/>
        <end position="628"/>
    </location>
</feature>
<dbReference type="GO" id="GO:0030553">
    <property type="term" value="F:cGMP binding"/>
    <property type="evidence" value="ECO:0007669"/>
    <property type="project" value="UniProtKB-KW"/>
</dbReference>
<dbReference type="PROSITE" id="PS50011">
    <property type="entry name" value="PROTEIN_KINASE_DOM"/>
    <property type="match status" value="1"/>
</dbReference>
<dbReference type="GO" id="GO:0012505">
    <property type="term" value="C:endomembrane system"/>
    <property type="evidence" value="ECO:0007669"/>
    <property type="project" value="UniProtKB-SubCell"/>
</dbReference>
<dbReference type="Gene3D" id="3.30.200.20">
    <property type="entry name" value="Phosphorylase Kinase, domain 1"/>
    <property type="match status" value="1"/>
</dbReference>
<evidence type="ECO:0000256" key="6">
    <source>
        <dbReference type="ARBA" id="ARBA00022535"/>
    </source>
</evidence>
<dbReference type="Gene3D" id="1.10.510.10">
    <property type="entry name" value="Transferase(Phosphotransferase) domain 1"/>
    <property type="match status" value="1"/>
</dbReference>
<feature type="region of interest" description="Disordered" evidence="17">
    <location>
        <begin position="73"/>
        <end position="215"/>
    </location>
</feature>
<dbReference type="InterPro" id="IPR000961">
    <property type="entry name" value="AGC-kinase_C"/>
</dbReference>
<evidence type="ECO:0000256" key="7">
    <source>
        <dbReference type="ARBA" id="ARBA00022679"/>
    </source>
</evidence>
<evidence type="ECO:0000256" key="13">
    <source>
        <dbReference type="ARBA" id="ARBA00024113"/>
    </source>
</evidence>
<proteinExistence type="inferred from homology"/>
<keyword evidence="5" id="KW-0723">Serine/threonine-protein kinase</keyword>
<dbReference type="GO" id="GO:0004691">
    <property type="term" value="F:cAMP-dependent protein kinase activity"/>
    <property type="evidence" value="ECO:0007669"/>
    <property type="project" value="TreeGrafter"/>
</dbReference>
<evidence type="ECO:0000259" key="18">
    <source>
        <dbReference type="PROSITE" id="PS50011"/>
    </source>
</evidence>
<dbReference type="InterPro" id="IPR017441">
    <property type="entry name" value="Protein_kinase_ATP_BS"/>
</dbReference>
<evidence type="ECO:0000256" key="3">
    <source>
        <dbReference type="ARBA" id="ARBA00006352"/>
    </source>
</evidence>
<comment type="catalytic activity">
    <reaction evidence="15">
        <text>L-seryl-[protein] + ATP = O-phospho-L-seryl-[protein] + ADP + H(+)</text>
        <dbReference type="Rhea" id="RHEA:17989"/>
        <dbReference type="Rhea" id="RHEA-COMP:9863"/>
        <dbReference type="Rhea" id="RHEA-COMP:11604"/>
        <dbReference type="ChEBI" id="CHEBI:15378"/>
        <dbReference type="ChEBI" id="CHEBI:29999"/>
        <dbReference type="ChEBI" id="CHEBI:30616"/>
        <dbReference type="ChEBI" id="CHEBI:83421"/>
        <dbReference type="ChEBI" id="CHEBI:456216"/>
        <dbReference type="EC" id="2.7.11.12"/>
    </reaction>
</comment>
<dbReference type="InterPro" id="IPR000595">
    <property type="entry name" value="cNMP-bd_dom"/>
</dbReference>
<evidence type="ECO:0000259" key="19">
    <source>
        <dbReference type="PROSITE" id="PS50042"/>
    </source>
</evidence>
<dbReference type="PROSITE" id="PS00888">
    <property type="entry name" value="CNMP_BINDING_1"/>
    <property type="match status" value="2"/>
</dbReference>
<dbReference type="SMART" id="SM00220">
    <property type="entry name" value="S_TKc"/>
    <property type="match status" value="1"/>
</dbReference>
<comment type="catalytic activity">
    <reaction evidence="14">
        <text>L-threonyl-[protein] + ATP = O-phospho-L-threonyl-[protein] + ADP + H(+)</text>
        <dbReference type="Rhea" id="RHEA:46608"/>
        <dbReference type="Rhea" id="RHEA-COMP:11060"/>
        <dbReference type="Rhea" id="RHEA-COMP:11605"/>
        <dbReference type="ChEBI" id="CHEBI:15378"/>
        <dbReference type="ChEBI" id="CHEBI:30013"/>
        <dbReference type="ChEBI" id="CHEBI:30616"/>
        <dbReference type="ChEBI" id="CHEBI:61977"/>
        <dbReference type="ChEBI" id="CHEBI:456216"/>
        <dbReference type="EC" id="2.7.11.12"/>
    </reaction>
</comment>
<keyword evidence="11 16" id="KW-0067">ATP-binding</keyword>
<feature type="domain" description="AGC-kinase C-terminal" evidence="20">
    <location>
        <begin position="946"/>
        <end position="1003"/>
    </location>
</feature>
<gene>
    <name evidence="21" type="ORF">ACOF00016_LOCUS17277</name>
</gene>
<dbReference type="PROSITE" id="PS51285">
    <property type="entry name" value="AGC_KINASE_CTER"/>
    <property type="match status" value="1"/>
</dbReference>
<dbReference type="InterPro" id="IPR000719">
    <property type="entry name" value="Prot_kinase_dom"/>
</dbReference>
<dbReference type="PROSITE" id="PS00107">
    <property type="entry name" value="PROTEIN_KINASE_ATP"/>
    <property type="match status" value="1"/>
</dbReference>
<reference evidence="21" key="1">
    <citation type="submission" date="2021-01" db="EMBL/GenBank/DDBJ databases">
        <authorList>
            <person name="Corre E."/>
            <person name="Pelletier E."/>
            <person name="Niang G."/>
            <person name="Scheremetjew M."/>
            <person name="Finn R."/>
            <person name="Kale V."/>
            <person name="Holt S."/>
            <person name="Cochrane G."/>
            <person name="Meng A."/>
            <person name="Brown T."/>
            <person name="Cohen L."/>
        </authorList>
    </citation>
    <scope>NUCLEOTIDE SEQUENCE</scope>
    <source>
        <strain evidence="21">CCMP127</strain>
    </source>
</reference>
<keyword evidence="7" id="KW-0808">Transferase</keyword>
<evidence type="ECO:0000256" key="8">
    <source>
        <dbReference type="ARBA" id="ARBA00022723"/>
    </source>
</evidence>